<dbReference type="PANTHER" id="PTHR14226">
    <property type="entry name" value="NEUROPATHY TARGET ESTERASE/SWISS CHEESE D.MELANOGASTER"/>
    <property type="match status" value="1"/>
</dbReference>
<comment type="caution">
    <text evidence="4">Lacks conserved residue(s) required for the propagation of feature annotation.</text>
</comment>
<dbReference type="Pfam" id="PF01734">
    <property type="entry name" value="Patatin"/>
    <property type="match status" value="1"/>
</dbReference>
<keyword evidence="3 4" id="KW-0443">Lipid metabolism</keyword>
<evidence type="ECO:0000256" key="1">
    <source>
        <dbReference type="ARBA" id="ARBA00022801"/>
    </source>
</evidence>
<accession>A0A9D1PUI4</accession>
<feature type="short sequence motif" description="DGA/G" evidence="4">
    <location>
        <begin position="202"/>
        <end position="204"/>
    </location>
</feature>
<evidence type="ECO:0000256" key="4">
    <source>
        <dbReference type="PROSITE-ProRule" id="PRU01161"/>
    </source>
</evidence>
<organism evidence="7 8">
    <name type="scientific">Candidatus Ornithospirochaeta avicola</name>
    <dbReference type="NCBI Taxonomy" id="2840896"/>
    <lineage>
        <taxon>Bacteria</taxon>
        <taxon>Pseudomonadati</taxon>
        <taxon>Spirochaetota</taxon>
        <taxon>Spirochaetia</taxon>
        <taxon>Spirochaetales</taxon>
        <taxon>Spirochaetaceae</taxon>
        <taxon>Spirochaetaceae incertae sedis</taxon>
        <taxon>Candidatus Ornithospirochaeta</taxon>
    </lineage>
</organism>
<evidence type="ECO:0000256" key="3">
    <source>
        <dbReference type="ARBA" id="ARBA00023098"/>
    </source>
</evidence>
<evidence type="ECO:0000259" key="6">
    <source>
        <dbReference type="PROSITE" id="PS51635"/>
    </source>
</evidence>
<dbReference type="PROSITE" id="PS51635">
    <property type="entry name" value="PNPLA"/>
    <property type="match status" value="1"/>
</dbReference>
<comment type="caution">
    <text evidence="7">The sequence shown here is derived from an EMBL/GenBank/DDBJ whole genome shotgun (WGS) entry which is preliminary data.</text>
</comment>
<feature type="active site" description="Nucleophile" evidence="4">
    <location>
        <position position="88"/>
    </location>
</feature>
<keyword evidence="5" id="KW-0732">Signal</keyword>
<dbReference type="GO" id="GO:0016787">
    <property type="term" value="F:hydrolase activity"/>
    <property type="evidence" value="ECO:0007669"/>
    <property type="project" value="UniProtKB-UniRule"/>
</dbReference>
<evidence type="ECO:0000313" key="8">
    <source>
        <dbReference type="Proteomes" id="UP000823936"/>
    </source>
</evidence>
<protein>
    <submittedName>
        <fullName evidence="7">Patatin-like phospholipase family protein</fullName>
    </submittedName>
</protein>
<feature type="active site" description="Proton acceptor" evidence="4">
    <location>
        <position position="202"/>
    </location>
</feature>
<reference evidence="7" key="2">
    <citation type="submission" date="2021-04" db="EMBL/GenBank/DDBJ databases">
        <authorList>
            <person name="Gilroy R."/>
        </authorList>
    </citation>
    <scope>NUCLEOTIDE SEQUENCE</scope>
    <source>
        <strain evidence="7">Gambia11-129</strain>
    </source>
</reference>
<keyword evidence="2 4" id="KW-0442">Lipid degradation</keyword>
<name>A0A9D1PUI4_9SPIO</name>
<dbReference type="Gene3D" id="3.40.1090.10">
    <property type="entry name" value="Cytosolic phospholipase A2 catalytic domain"/>
    <property type="match status" value="2"/>
</dbReference>
<dbReference type="InterPro" id="IPR016035">
    <property type="entry name" value="Acyl_Trfase/lysoPLipase"/>
</dbReference>
<sequence>MKRFLLALFILMMLSSSIFSSSDILLSDVPVSYGEDSFRQRILERTEGKRDPVGLVLTGGSARALAHLGVLEYLEEENIEPDYIISNSMGSIIALLYSAGLDSQQIVNLLSSADLSDYFALTIPYKGGLIDNTSFKSVIESIVGEDMDIKDLPIPVMVICDDLVTEREVRIMEGNFADVLAAAFAMPVYFAPAEYRGHYLIDGGVVELAPVNAAYEFSDTVILSTTFYSNDNLNILSPITVLNTAFSIGKNQRSASAIKAHEDIIWIRCAVEGYSFMDFKKVDEMRKIGYESAKACADLLKDIYRSGSSLADERSYYEDRVDRAIDNIRYFHRVETADVANIISFKGGSYAEDKMLFLNNSTILDATYLMRYRFIDFSLNIGGAFNLSGKEYSASSDTSVNLSFYPFARMRIALDASLYFSDSPRPDYYLAQSFDYRFYSSDYMDIGFVQSFEYRSVEEKKMRYMLSLLFDSSFEYSIGESSIRAGYQSGDSSFAEYSNYAYIDVKSRFSLPFSLYLDITASSRFTLDGKKSVPLFLADGYFSNTVDSATGKSLSSSYFVTPSIEFGYRLPFSPTFSELFIIESLTVGLFFNTLIYENSFEFLTGLRLEISSSLIGMVGVPFSVALGYDSGSDCFLFSLSCVTRF</sequence>
<dbReference type="PANTHER" id="PTHR14226:SF76">
    <property type="entry name" value="NTE FAMILY PROTEIN RSSA"/>
    <property type="match status" value="1"/>
</dbReference>
<dbReference type="Proteomes" id="UP000823936">
    <property type="component" value="Unassembled WGS sequence"/>
</dbReference>
<dbReference type="InterPro" id="IPR050301">
    <property type="entry name" value="NTE"/>
</dbReference>
<evidence type="ECO:0000256" key="2">
    <source>
        <dbReference type="ARBA" id="ARBA00022963"/>
    </source>
</evidence>
<keyword evidence="1 4" id="KW-0378">Hydrolase</keyword>
<dbReference type="GO" id="GO:0016042">
    <property type="term" value="P:lipid catabolic process"/>
    <property type="evidence" value="ECO:0007669"/>
    <property type="project" value="UniProtKB-UniRule"/>
</dbReference>
<dbReference type="SUPFAM" id="SSF52151">
    <property type="entry name" value="FabD/lysophospholipase-like"/>
    <property type="match status" value="1"/>
</dbReference>
<reference evidence="7" key="1">
    <citation type="journal article" date="2021" name="PeerJ">
        <title>Extensive microbial diversity within the chicken gut microbiome revealed by metagenomics and culture.</title>
        <authorList>
            <person name="Gilroy R."/>
            <person name="Ravi A."/>
            <person name="Getino M."/>
            <person name="Pursley I."/>
            <person name="Horton D.L."/>
            <person name="Alikhan N.F."/>
            <person name="Baker D."/>
            <person name="Gharbi K."/>
            <person name="Hall N."/>
            <person name="Watson M."/>
            <person name="Adriaenssens E.M."/>
            <person name="Foster-Nyarko E."/>
            <person name="Jarju S."/>
            <person name="Secka A."/>
            <person name="Antonio M."/>
            <person name="Oren A."/>
            <person name="Chaudhuri R.R."/>
            <person name="La Ragione R."/>
            <person name="Hildebrand F."/>
            <person name="Pallen M.J."/>
        </authorList>
    </citation>
    <scope>NUCLEOTIDE SEQUENCE</scope>
    <source>
        <strain evidence="7">Gambia11-129</strain>
    </source>
</reference>
<dbReference type="AlphaFoldDB" id="A0A9D1PUI4"/>
<feature type="domain" description="PNPLA" evidence="6">
    <location>
        <begin position="55"/>
        <end position="215"/>
    </location>
</feature>
<evidence type="ECO:0000313" key="7">
    <source>
        <dbReference type="EMBL" id="HIV99572.1"/>
    </source>
</evidence>
<dbReference type="InterPro" id="IPR002641">
    <property type="entry name" value="PNPLA_dom"/>
</dbReference>
<dbReference type="EMBL" id="DXHU01000023">
    <property type="protein sequence ID" value="HIV99572.1"/>
    <property type="molecule type" value="Genomic_DNA"/>
</dbReference>
<feature type="signal peptide" evidence="5">
    <location>
        <begin position="1"/>
        <end position="20"/>
    </location>
</feature>
<proteinExistence type="predicted"/>
<evidence type="ECO:0000256" key="5">
    <source>
        <dbReference type="SAM" id="SignalP"/>
    </source>
</evidence>
<gene>
    <name evidence="7" type="ORF">IAB12_07340</name>
</gene>
<feature type="chain" id="PRO_5039063734" evidence="5">
    <location>
        <begin position="21"/>
        <end position="645"/>
    </location>
</feature>